<dbReference type="EMBL" id="BAAAPE010000016">
    <property type="protein sequence ID" value="GAA2094958.1"/>
    <property type="molecule type" value="Genomic_DNA"/>
</dbReference>
<dbReference type="RefSeq" id="WP_344533120.1">
    <property type="nucleotide sequence ID" value="NZ_BAAAPE010000016.1"/>
</dbReference>
<evidence type="ECO:0000259" key="8">
    <source>
        <dbReference type="PROSITE" id="PS50011"/>
    </source>
</evidence>
<dbReference type="InterPro" id="IPR017441">
    <property type="entry name" value="Protein_kinase_ATP_BS"/>
</dbReference>
<dbReference type="Gene3D" id="1.10.510.10">
    <property type="entry name" value="Transferase(Phosphotransferase) domain 1"/>
    <property type="match status" value="1"/>
</dbReference>
<dbReference type="Pfam" id="PF00069">
    <property type="entry name" value="Pkinase"/>
    <property type="match status" value="1"/>
</dbReference>
<evidence type="ECO:0000313" key="9">
    <source>
        <dbReference type="EMBL" id="GAA2094958.1"/>
    </source>
</evidence>
<evidence type="ECO:0000256" key="2">
    <source>
        <dbReference type="ARBA" id="ARBA00022527"/>
    </source>
</evidence>
<accession>A0ABN2WNY3</accession>
<dbReference type="CDD" id="cd22954">
    <property type="entry name" value="PLL_lectin"/>
    <property type="match status" value="1"/>
</dbReference>
<dbReference type="InterPro" id="IPR011009">
    <property type="entry name" value="Kinase-like_dom_sf"/>
</dbReference>
<organism evidence="9 10">
    <name type="scientific">Streptomyces albiaxialis</name>
    <dbReference type="NCBI Taxonomy" id="329523"/>
    <lineage>
        <taxon>Bacteria</taxon>
        <taxon>Bacillati</taxon>
        <taxon>Actinomycetota</taxon>
        <taxon>Actinomycetes</taxon>
        <taxon>Kitasatosporales</taxon>
        <taxon>Streptomycetaceae</taxon>
        <taxon>Streptomyces</taxon>
    </lineage>
</organism>
<evidence type="ECO:0000256" key="6">
    <source>
        <dbReference type="ARBA" id="ARBA00022840"/>
    </source>
</evidence>
<evidence type="ECO:0000256" key="1">
    <source>
        <dbReference type="ARBA" id="ARBA00012513"/>
    </source>
</evidence>
<keyword evidence="6 7" id="KW-0067">ATP-binding</keyword>
<evidence type="ECO:0000256" key="5">
    <source>
        <dbReference type="ARBA" id="ARBA00022777"/>
    </source>
</evidence>
<dbReference type="PROSITE" id="PS00107">
    <property type="entry name" value="PROTEIN_KINASE_ATP"/>
    <property type="match status" value="1"/>
</dbReference>
<keyword evidence="4 7" id="KW-0547">Nucleotide-binding</keyword>
<dbReference type="Proteomes" id="UP001500016">
    <property type="component" value="Unassembled WGS sequence"/>
</dbReference>
<comment type="caution">
    <text evidence="9">The sequence shown here is derived from an EMBL/GenBank/DDBJ whole genome shotgun (WGS) entry which is preliminary data.</text>
</comment>
<keyword evidence="3" id="KW-0808">Transferase</keyword>
<evidence type="ECO:0000256" key="7">
    <source>
        <dbReference type="PROSITE-ProRule" id="PRU10141"/>
    </source>
</evidence>
<sequence length="639" mass="70413">MRRGDLIAGRYELVERLGRGGMGEVWAGRDRMLHRDVAVKMLVLDEATPADLPRWFEREAVAAAQITHPNVAALHDRGVQEDLWFLVMERADGASLAEHMRHESPMDVGRALRIAEEICAALVAAHRAQVIHYDIKPHNVILTSDDRVKVIDFGIAGFTQHAFPLAHSSQLAPVGTPEYGAPEQFFSERGDARSDLYALGSVLFALLTGRPPFTGQNGLVLMRHKLAEEAPSLGTLRPGVPPAVIQLVAELLERDPDRRPQAAETVHGCLVRLRTEVTERVGDGALSVLSPTRRETMALDPGLSSIGAARNADGRLEVFVTGTDHALWHRWQLGPNGAWSEWASRDGVITTAPTVFRNPDGRLEVFAGGADGRVWHIWQTSPNGAWMPDWSPLGNQQVLGPRIAVFQNQDGRLEVFVRGTDHALWHTWQTAPNGGWSEWASRGGVLRSCPAVFQNEDGRLEVFVRGTDHALWHTWQTVPNGGWSQWASRGGELNADPAVFQNQDGRLEVFAIAPDLTLRHLWQRAPNGNWTENWAPRGGCCLGVPAVFQEADGRLRVMVRGTDLALWSIGQRSPNGVWGTWTSLGGSLVGDPRLGRNADGRLDVFATGTDHALWHKWQTAPNNGWTPAWTSRGGSVEFF</sequence>
<dbReference type="Gene3D" id="2.120.10.70">
    <property type="entry name" value="Fucose-specific lectin"/>
    <property type="match status" value="3"/>
</dbReference>
<dbReference type="SUPFAM" id="SSF89372">
    <property type="entry name" value="Fucose-specific lectin"/>
    <property type="match status" value="1"/>
</dbReference>
<feature type="binding site" evidence="7">
    <location>
        <position position="40"/>
    </location>
    <ligand>
        <name>ATP</name>
        <dbReference type="ChEBI" id="CHEBI:30616"/>
    </ligand>
</feature>
<dbReference type="PROSITE" id="PS00108">
    <property type="entry name" value="PROTEIN_KINASE_ST"/>
    <property type="match status" value="1"/>
</dbReference>
<dbReference type="InterPro" id="IPR000719">
    <property type="entry name" value="Prot_kinase_dom"/>
</dbReference>
<evidence type="ECO:0000256" key="3">
    <source>
        <dbReference type="ARBA" id="ARBA00022679"/>
    </source>
</evidence>
<proteinExistence type="predicted"/>
<evidence type="ECO:0000256" key="4">
    <source>
        <dbReference type="ARBA" id="ARBA00022741"/>
    </source>
</evidence>
<dbReference type="EC" id="2.7.11.1" evidence="1"/>
<feature type="domain" description="Protein kinase" evidence="8">
    <location>
        <begin position="11"/>
        <end position="270"/>
    </location>
</feature>
<dbReference type="PANTHER" id="PTHR43289">
    <property type="entry name" value="MITOGEN-ACTIVATED PROTEIN KINASE KINASE KINASE 20-RELATED"/>
    <property type="match status" value="1"/>
</dbReference>
<dbReference type="PANTHER" id="PTHR43289:SF6">
    <property type="entry name" value="SERINE_THREONINE-PROTEIN KINASE NEKL-3"/>
    <property type="match status" value="1"/>
</dbReference>
<keyword evidence="2" id="KW-0723">Serine/threonine-protein kinase</keyword>
<dbReference type="SUPFAM" id="SSF56112">
    <property type="entry name" value="Protein kinase-like (PK-like)"/>
    <property type="match status" value="1"/>
</dbReference>
<dbReference type="Gene3D" id="3.30.200.20">
    <property type="entry name" value="Phosphorylase Kinase, domain 1"/>
    <property type="match status" value="1"/>
</dbReference>
<dbReference type="InterPro" id="IPR008271">
    <property type="entry name" value="Ser/Thr_kinase_AS"/>
</dbReference>
<dbReference type="CDD" id="cd14014">
    <property type="entry name" value="STKc_PknB_like"/>
    <property type="match status" value="1"/>
</dbReference>
<name>A0ABN2WNY3_9ACTN</name>
<reference evidence="9 10" key="1">
    <citation type="journal article" date="2019" name="Int. J. Syst. Evol. Microbiol.">
        <title>The Global Catalogue of Microorganisms (GCM) 10K type strain sequencing project: providing services to taxonomists for standard genome sequencing and annotation.</title>
        <authorList>
            <consortium name="The Broad Institute Genomics Platform"/>
            <consortium name="The Broad Institute Genome Sequencing Center for Infectious Disease"/>
            <person name="Wu L."/>
            <person name="Ma J."/>
        </authorList>
    </citation>
    <scope>NUCLEOTIDE SEQUENCE [LARGE SCALE GENOMIC DNA]</scope>
    <source>
        <strain evidence="9 10">JCM 15478</strain>
    </source>
</reference>
<protein>
    <recommendedName>
        <fullName evidence="1">non-specific serine/threonine protein kinase</fullName>
        <ecNumber evidence="1">2.7.11.1</ecNumber>
    </recommendedName>
</protein>
<keyword evidence="10" id="KW-1185">Reference proteome</keyword>
<dbReference type="PROSITE" id="PS50011">
    <property type="entry name" value="PROTEIN_KINASE_DOM"/>
    <property type="match status" value="1"/>
</dbReference>
<dbReference type="SMART" id="SM00220">
    <property type="entry name" value="S_TKc"/>
    <property type="match status" value="1"/>
</dbReference>
<dbReference type="Pfam" id="PF26607">
    <property type="entry name" value="DUF8189"/>
    <property type="match status" value="1"/>
</dbReference>
<dbReference type="InterPro" id="IPR058502">
    <property type="entry name" value="PLL-like_beta-prop"/>
</dbReference>
<keyword evidence="5" id="KW-0418">Kinase</keyword>
<gene>
    <name evidence="9" type="ORF">GCM10009801_63440</name>
</gene>
<evidence type="ECO:0000313" key="10">
    <source>
        <dbReference type="Proteomes" id="UP001500016"/>
    </source>
</evidence>